<dbReference type="RefSeq" id="WP_265788714.1">
    <property type="nucleotide sequence ID" value="NZ_BAABRS010000001.1"/>
</dbReference>
<dbReference type="EMBL" id="JAJNDC010000001">
    <property type="protein sequence ID" value="MCW9712620.1"/>
    <property type="molecule type" value="Genomic_DNA"/>
</dbReference>
<proteinExistence type="predicted"/>
<feature type="chain" id="PRO_5046703805" description="MetA-pathway of phenol degradation" evidence="1">
    <location>
        <begin position="33"/>
        <end position="283"/>
    </location>
</feature>
<accession>A0ABT3PXN7</accession>
<organism evidence="2 3">
    <name type="scientific">Fodinibius salicampi</name>
    <dbReference type="NCBI Taxonomy" id="1920655"/>
    <lineage>
        <taxon>Bacteria</taxon>
        <taxon>Pseudomonadati</taxon>
        <taxon>Balneolota</taxon>
        <taxon>Balneolia</taxon>
        <taxon>Balneolales</taxon>
        <taxon>Balneolaceae</taxon>
        <taxon>Fodinibius</taxon>
    </lineage>
</organism>
<reference evidence="2 3" key="1">
    <citation type="submission" date="2021-11" db="EMBL/GenBank/DDBJ databases">
        <title>Aliifidinibius sp. nov., a new bacterium isolated from saline soil.</title>
        <authorList>
            <person name="Galisteo C."/>
            <person name="De La Haba R."/>
            <person name="Sanchez-Porro C."/>
            <person name="Ventosa A."/>
        </authorList>
    </citation>
    <scope>NUCLEOTIDE SEQUENCE [LARGE SCALE GENOMIC DNA]</scope>
    <source>
        <strain evidence="2 3">KACC 190600</strain>
    </source>
</reference>
<keyword evidence="1" id="KW-0732">Signal</keyword>
<evidence type="ECO:0000313" key="2">
    <source>
        <dbReference type="EMBL" id="MCW9712620.1"/>
    </source>
</evidence>
<sequence>MEYIIKKHRHSHRKLLILLLVCLSGLSSPPDAEGQAVLGARELSMGQATTALPNSSWSVFGNPAMISDQRPDVSFFGVRYFGLAEITDMAAAVNYPTDIGVFSAGAHRYGYDLFNESRLRMGYKHSVAGFHYGIVLNYNHVIQGGGYGSAGAFGVDLGVAASVVPGLWIGAKAINLNQPAYGSLNDEELPRNLSVGLSYFLSDIALFSTEIFKDVRFPVAFRSGIEVNIIAGLMGRAGITTAPQTFAAGFGYESRLWGASVGVQRHENNVLGYSPAIDFKVRW</sequence>
<evidence type="ECO:0008006" key="4">
    <source>
        <dbReference type="Google" id="ProtNLM"/>
    </source>
</evidence>
<dbReference type="Proteomes" id="UP001207337">
    <property type="component" value="Unassembled WGS sequence"/>
</dbReference>
<evidence type="ECO:0000313" key="3">
    <source>
        <dbReference type="Proteomes" id="UP001207337"/>
    </source>
</evidence>
<comment type="caution">
    <text evidence="2">The sequence shown here is derived from an EMBL/GenBank/DDBJ whole genome shotgun (WGS) entry which is preliminary data.</text>
</comment>
<feature type="signal peptide" evidence="1">
    <location>
        <begin position="1"/>
        <end position="32"/>
    </location>
</feature>
<keyword evidence="3" id="KW-1185">Reference proteome</keyword>
<evidence type="ECO:0000256" key="1">
    <source>
        <dbReference type="SAM" id="SignalP"/>
    </source>
</evidence>
<name>A0ABT3PXN7_9BACT</name>
<gene>
    <name evidence="2" type="ORF">LQ318_06865</name>
</gene>
<protein>
    <recommendedName>
        <fullName evidence="4">MetA-pathway of phenol degradation</fullName>
    </recommendedName>
</protein>